<sequence length="321" mass="37712">MNCSANVLLDGQQVDQPFLRQEENYMRTSHKHLIGPLDFFESRPVTETPDEENYAKVFAIMIPRQETYKALNARKEITRIMNEKKSMIQNSRQVLNYWEEESIFVGYLSKNQKVRLGAFLCGLMTLNRRILKVFLSSKKDSKDEKIRAEEALLMKFLKDWFKAKFLPSSPPNISPNLPVSQRNKFMLDKNVRNMFFKFLHFDGPTKPIAILSLRQDREHIVPVLWDEKNNLSAKLAVGVLQQHYYQLNSEKFDSIFEKAPHNNFLTFLVKVWSQTTSPLHQRWRSSCLAHSRINPLFPWKSELKEDLSPRFLQVLFSSRPA</sequence>
<dbReference type="AlphaFoldDB" id="A0A9Q3KFL3"/>
<evidence type="ECO:0000313" key="1">
    <source>
        <dbReference type="EMBL" id="MBW0578867.1"/>
    </source>
</evidence>
<comment type="caution">
    <text evidence="1">The sequence shown here is derived from an EMBL/GenBank/DDBJ whole genome shotgun (WGS) entry which is preliminary data.</text>
</comment>
<dbReference type="Proteomes" id="UP000765509">
    <property type="component" value="Unassembled WGS sequence"/>
</dbReference>
<name>A0A9Q3KFL3_9BASI</name>
<dbReference type="EMBL" id="AVOT02103747">
    <property type="protein sequence ID" value="MBW0578867.1"/>
    <property type="molecule type" value="Genomic_DNA"/>
</dbReference>
<organism evidence="1 2">
    <name type="scientific">Austropuccinia psidii MF-1</name>
    <dbReference type="NCBI Taxonomy" id="1389203"/>
    <lineage>
        <taxon>Eukaryota</taxon>
        <taxon>Fungi</taxon>
        <taxon>Dikarya</taxon>
        <taxon>Basidiomycota</taxon>
        <taxon>Pucciniomycotina</taxon>
        <taxon>Pucciniomycetes</taxon>
        <taxon>Pucciniales</taxon>
        <taxon>Sphaerophragmiaceae</taxon>
        <taxon>Austropuccinia</taxon>
    </lineage>
</organism>
<keyword evidence="2" id="KW-1185">Reference proteome</keyword>
<gene>
    <name evidence="1" type="ORF">O181_118582</name>
</gene>
<reference evidence="1" key="1">
    <citation type="submission" date="2021-03" db="EMBL/GenBank/DDBJ databases">
        <title>Draft genome sequence of rust myrtle Austropuccinia psidii MF-1, a brazilian biotype.</title>
        <authorList>
            <person name="Quecine M.C."/>
            <person name="Pachon D.M.R."/>
            <person name="Bonatelli M.L."/>
            <person name="Correr F.H."/>
            <person name="Franceschini L.M."/>
            <person name="Leite T.F."/>
            <person name="Margarido G.R.A."/>
            <person name="Almeida C.A."/>
            <person name="Ferrarezi J.A."/>
            <person name="Labate C.A."/>
        </authorList>
    </citation>
    <scope>NUCLEOTIDE SEQUENCE</scope>
    <source>
        <strain evidence="1">MF-1</strain>
    </source>
</reference>
<proteinExistence type="predicted"/>
<protein>
    <submittedName>
        <fullName evidence="1">Uncharacterized protein</fullName>
    </submittedName>
</protein>
<accession>A0A9Q3KFL3</accession>
<evidence type="ECO:0000313" key="2">
    <source>
        <dbReference type="Proteomes" id="UP000765509"/>
    </source>
</evidence>